<dbReference type="PANTHER" id="PTHR36766:SF70">
    <property type="entry name" value="DISEASE RESISTANCE PROTEIN RGA4"/>
    <property type="match status" value="1"/>
</dbReference>
<evidence type="ECO:0000313" key="2">
    <source>
        <dbReference type="Proteomes" id="UP000607653"/>
    </source>
</evidence>
<name>A0A822Y4P5_NELNU</name>
<dbReference type="Gene3D" id="3.80.10.10">
    <property type="entry name" value="Ribonuclease Inhibitor"/>
    <property type="match status" value="1"/>
</dbReference>
<sequence length="111" mass="12864">MLTSLQSLTFTGCGGLRSFPEDEEWLLPISLKELKFYNFQSLEFLPSICKLTSLKFLEIWLIPKVVSLPDEKLPPQLQSLIFCHCSFLEKTCQKGGRDWPKISHISKIRIY</sequence>
<dbReference type="InterPro" id="IPR032675">
    <property type="entry name" value="LRR_dom_sf"/>
</dbReference>
<evidence type="ECO:0000313" key="1">
    <source>
        <dbReference type="EMBL" id="DAD27417.1"/>
    </source>
</evidence>
<reference evidence="1 2" key="1">
    <citation type="journal article" date="2020" name="Mol. Biol. Evol.">
        <title>Distinct Expression and Methylation Patterns for Genes with Different Fates following a Single Whole-Genome Duplication in Flowering Plants.</title>
        <authorList>
            <person name="Shi T."/>
            <person name="Rahmani R.S."/>
            <person name="Gugger P.F."/>
            <person name="Wang M."/>
            <person name="Li H."/>
            <person name="Zhang Y."/>
            <person name="Li Z."/>
            <person name="Wang Q."/>
            <person name="Van de Peer Y."/>
            <person name="Marchal K."/>
            <person name="Chen J."/>
        </authorList>
    </citation>
    <scope>NUCLEOTIDE SEQUENCE [LARGE SCALE GENOMIC DNA]</scope>
    <source>
        <tissue evidence="1">Leaf</tissue>
    </source>
</reference>
<protein>
    <submittedName>
        <fullName evidence="1">Uncharacterized protein</fullName>
    </submittedName>
</protein>
<dbReference type="SUPFAM" id="SSF52058">
    <property type="entry name" value="L domain-like"/>
    <property type="match status" value="1"/>
</dbReference>
<dbReference type="AlphaFoldDB" id="A0A822Y4P5"/>
<dbReference type="EMBL" id="DUZY01000002">
    <property type="protein sequence ID" value="DAD27417.1"/>
    <property type="molecule type" value="Genomic_DNA"/>
</dbReference>
<dbReference type="Proteomes" id="UP000607653">
    <property type="component" value="Unassembled WGS sequence"/>
</dbReference>
<proteinExistence type="predicted"/>
<keyword evidence="2" id="KW-1185">Reference proteome</keyword>
<organism evidence="1 2">
    <name type="scientific">Nelumbo nucifera</name>
    <name type="common">Sacred lotus</name>
    <dbReference type="NCBI Taxonomy" id="4432"/>
    <lineage>
        <taxon>Eukaryota</taxon>
        <taxon>Viridiplantae</taxon>
        <taxon>Streptophyta</taxon>
        <taxon>Embryophyta</taxon>
        <taxon>Tracheophyta</taxon>
        <taxon>Spermatophyta</taxon>
        <taxon>Magnoliopsida</taxon>
        <taxon>Proteales</taxon>
        <taxon>Nelumbonaceae</taxon>
        <taxon>Nelumbo</taxon>
    </lineage>
</organism>
<dbReference type="PANTHER" id="PTHR36766">
    <property type="entry name" value="PLANT BROAD-SPECTRUM MILDEW RESISTANCE PROTEIN RPW8"/>
    <property type="match status" value="1"/>
</dbReference>
<gene>
    <name evidence="1" type="ORF">HUJ06_028885</name>
</gene>
<comment type="caution">
    <text evidence="1">The sequence shown here is derived from an EMBL/GenBank/DDBJ whole genome shotgun (WGS) entry which is preliminary data.</text>
</comment>
<accession>A0A822Y4P5</accession>